<dbReference type="EMBL" id="JFFR01000009">
    <property type="protein sequence ID" value="KDN29421.1"/>
    <property type="molecule type" value="Genomic_DNA"/>
</dbReference>
<accession>A0A066UPP4</accession>
<organism evidence="2 3">
    <name type="scientific">Vibrio fortis</name>
    <dbReference type="NCBI Taxonomy" id="212667"/>
    <lineage>
        <taxon>Bacteria</taxon>
        <taxon>Pseudomonadati</taxon>
        <taxon>Pseudomonadota</taxon>
        <taxon>Gammaproteobacteria</taxon>
        <taxon>Vibrionales</taxon>
        <taxon>Vibrionaceae</taxon>
        <taxon>Vibrio</taxon>
    </lineage>
</organism>
<dbReference type="RefSeq" id="WP_032550160.1">
    <property type="nucleotide sequence ID" value="NZ_JFFR01000009.1"/>
</dbReference>
<evidence type="ECO:0000256" key="1">
    <source>
        <dbReference type="SAM" id="SignalP"/>
    </source>
</evidence>
<protein>
    <recommendedName>
        <fullName evidence="4">Ankyrin repeat domain-containing protein</fullName>
    </recommendedName>
</protein>
<keyword evidence="3" id="KW-1185">Reference proteome</keyword>
<reference evidence="2 3" key="1">
    <citation type="submission" date="2014-02" db="EMBL/GenBank/DDBJ databases">
        <title>Vibrio fortis Dalian14 Genome Sequencing.</title>
        <authorList>
            <person name="Wang Y."/>
            <person name="Song L."/>
            <person name="Liu G."/>
            <person name="Ding J."/>
        </authorList>
    </citation>
    <scope>NUCLEOTIDE SEQUENCE [LARGE SCALE GENOMIC DNA]</scope>
    <source>
        <strain evidence="2 3">Dalian14</strain>
    </source>
</reference>
<evidence type="ECO:0000313" key="2">
    <source>
        <dbReference type="EMBL" id="KDN29421.1"/>
    </source>
</evidence>
<dbReference type="AlphaFoldDB" id="A0A066UPP4"/>
<evidence type="ECO:0000313" key="3">
    <source>
        <dbReference type="Proteomes" id="UP000027219"/>
    </source>
</evidence>
<gene>
    <name evidence="2" type="ORF">VFDL14_13640</name>
</gene>
<dbReference type="Proteomes" id="UP000027219">
    <property type="component" value="Unassembled WGS sequence"/>
</dbReference>
<comment type="caution">
    <text evidence="2">The sequence shown here is derived from an EMBL/GenBank/DDBJ whole genome shotgun (WGS) entry which is preliminary data.</text>
</comment>
<feature type="chain" id="PRO_5001627419" description="Ankyrin repeat domain-containing protein" evidence="1">
    <location>
        <begin position="19"/>
        <end position="162"/>
    </location>
</feature>
<proteinExistence type="predicted"/>
<name>A0A066UPP4_9VIBR</name>
<keyword evidence="1" id="KW-0732">Signal</keyword>
<evidence type="ECO:0008006" key="4">
    <source>
        <dbReference type="Google" id="ProtNLM"/>
    </source>
</evidence>
<sequence length="162" mass="18682">MIKVLLLLVMVFPSFSWAKSEICASLYKQYNLGELVKNPKLNMSDWTKSYFPNGVNYINPIDNYLEALINKPELYSDEEFIVEALSGLVIYYDNENPKHEILLVDILKKNEGAVFFRSKITGSIPIVLAIRMSREKVLSVVLKNISLPYDKYEDLLFFALCE</sequence>
<feature type="signal peptide" evidence="1">
    <location>
        <begin position="1"/>
        <end position="18"/>
    </location>
</feature>
<dbReference type="STRING" id="212667.VFDL14_13640"/>